<dbReference type="GO" id="GO:0005506">
    <property type="term" value="F:iron ion binding"/>
    <property type="evidence" value="ECO:0007669"/>
    <property type="project" value="InterPro"/>
</dbReference>
<reference evidence="9 10" key="1">
    <citation type="submission" date="2023-12" db="EMBL/GenBank/DDBJ databases">
        <title>A high-quality genome assembly for Dillenia turbinata (Dilleniales).</title>
        <authorList>
            <person name="Chanderbali A."/>
        </authorList>
    </citation>
    <scope>NUCLEOTIDE SEQUENCE [LARGE SCALE GENOMIC DNA]</scope>
    <source>
        <strain evidence="9">LSX21</strain>
        <tissue evidence="9">Leaf</tissue>
    </source>
</reference>
<sequence>MSQPKIHHQLSHFYKLFHRLNFAFLSILPEMFSPSITTMWSVWLPLISLVIIGLTHLVYKWRNPKCNGKLPPGSMGLPLIGETIQFFIPNKSLDFSPFIKERMKRYGLLFKTSLVGRSVVISSDPDFNHFLFGQEGKLVELWYMDSFAKLLQQNSDSTTATGYIHKYLRNLILSHFGTEILKQKLHSDLEVAIRKALDAWCELPEVEFKNRSAAMIFEITAKQIFSYCPKKSEENISEKLVGFLQALMSFPVNIPGTTFHRCLKNKRAVEKIIGHELEERAAFPERRQGDLLDQVLEDMKTEKFLNKDFVVHMMFGLLLASFETISATLTLAMKLLTEHPSVVQELTEEHEELLKNRENPESGLTWNEYKSMTFTHHVGYTIPKGWTIMVVPAVIQLNPRTYEDPLAFNPHRWKDMGAIATAKNFIPFGGGSRSCAGADFSKVFMAVFIHVLVTNYSWTKIKGGNICRTPALRFRDGFHIKVSKKKN</sequence>
<organism evidence="9 10">
    <name type="scientific">Dillenia turbinata</name>
    <dbReference type="NCBI Taxonomy" id="194707"/>
    <lineage>
        <taxon>Eukaryota</taxon>
        <taxon>Viridiplantae</taxon>
        <taxon>Streptophyta</taxon>
        <taxon>Embryophyta</taxon>
        <taxon>Tracheophyta</taxon>
        <taxon>Spermatophyta</taxon>
        <taxon>Magnoliopsida</taxon>
        <taxon>eudicotyledons</taxon>
        <taxon>Gunneridae</taxon>
        <taxon>Pentapetalae</taxon>
        <taxon>Dilleniales</taxon>
        <taxon>Dilleniaceae</taxon>
        <taxon>Dillenia</taxon>
    </lineage>
</organism>
<dbReference type="SUPFAM" id="SSF48264">
    <property type="entry name" value="Cytochrome P450"/>
    <property type="match status" value="1"/>
</dbReference>
<protein>
    <submittedName>
        <fullName evidence="9">Cytochrome P450</fullName>
    </submittedName>
</protein>
<keyword evidence="2 8" id="KW-0812">Transmembrane</keyword>
<feature type="binding site" description="axial binding residue" evidence="6">
    <location>
        <position position="435"/>
    </location>
    <ligand>
        <name>heme</name>
        <dbReference type="ChEBI" id="CHEBI:30413"/>
    </ligand>
    <ligandPart>
        <name>Fe</name>
        <dbReference type="ChEBI" id="CHEBI:18248"/>
    </ligandPart>
</feature>
<feature type="transmembrane region" description="Helical" evidence="8">
    <location>
        <begin position="40"/>
        <end position="59"/>
    </location>
</feature>
<keyword evidence="8" id="KW-0472">Membrane</keyword>
<evidence type="ECO:0000313" key="10">
    <source>
        <dbReference type="Proteomes" id="UP001370490"/>
    </source>
</evidence>
<name>A0AAN8VS86_9MAGN</name>
<dbReference type="PANTHER" id="PTHR24286">
    <property type="entry name" value="CYTOCHROME P450 26"/>
    <property type="match status" value="1"/>
</dbReference>
<accession>A0AAN8VS86</accession>
<dbReference type="Gene3D" id="1.10.630.10">
    <property type="entry name" value="Cytochrome P450"/>
    <property type="match status" value="2"/>
</dbReference>
<evidence type="ECO:0000256" key="2">
    <source>
        <dbReference type="ARBA" id="ARBA00022692"/>
    </source>
</evidence>
<keyword evidence="7" id="KW-0560">Oxidoreductase</keyword>
<gene>
    <name evidence="9" type="ORF">RJ641_028761</name>
</gene>
<evidence type="ECO:0000313" key="9">
    <source>
        <dbReference type="EMBL" id="KAK6939230.1"/>
    </source>
</evidence>
<comment type="subcellular location">
    <subcellularLocation>
        <location evidence="1">Membrane</location>
        <topology evidence="1">Single-pass membrane protein</topology>
    </subcellularLocation>
</comment>
<dbReference type="GO" id="GO:0016132">
    <property type="term" value="P:brassinosteroid biosynthetic process"/>
    <property type="evidence" value="ECO:0007669"/>
    <property type="project" value="TreeGrafter"/>
</dbReference>
<keyword evidence="7" id="KW-0503">Monooxygenase</keyword>
<keyword evidence="5 6" id="KW-0408">Iron</keyword>
<dbReference type="InterPro" id="IPR001128">
    <property type="entry name" value="Cyt_P450"/>
</dbReference>
<feature type="transmembrane region" description="Helical" evidence="8">
    <location>
        <begin position="309"/>
        <end position="333"/>
    </location>
</feature>
<dbReference type="GO" id="GO:0016705">
    <property type="term" value="F:oxidoreductase activity, acting on paired donors, with incorporation or reduction of molecular oxygen"/>
    <property type="evidence" value="ECO:0007669"/>
    <property type="project" value="InterPro"/>
</dbReference>
<evidence type="ECO:0000256" key="7">
    <source>
        <dbReference type="RuleBase" id="RU000461"/>
    </source>
</evidence>
<comment type="similarity">
    <text evidence="7">Belongs to the cytochrome P450 family.</text>
</comment>
<evidence type="ECO:0000256" key="4">
    <source>
        <dbReference type="ARBA" id="ARBA00022989"/>
    </source>
</evidence>
<dbReference type="GO" id="GO:0004497">
    <property type="term" value="F:monooxygenase activity"/>
    <property type="evidence" value="ECO:0007669"/>
    <property type="project" value="UniProtKB-KW"/>
</dbReference>
<evidence type="ECO:0000256" key="6">
    <source>
        <dbReference type="PIRSR" id="PIRSR602401-1"/>
    </source>
</evidence>
<dbReference type="InterPro" id="IPR017972">
    <property type="entry name" value="Cyt_P450_CS"/>
</dbReference>
<keyword evidence="6 7" id="KW-0349">Heme</keyword>
<dbReference type="Proteomes" id="UP001370490">
    <property type="component" value="Unassembled WGS sequence"/>
</dbReference>
<dbReference type="AlphaFoldDB" id="A0AAN8VS86"/>
<dbReference type="PROSITE" id="PS00086">
    <property type="entry name" value="CYTOCHROME_P450"/>
    <property type="match status" value="1"/>
</dbReference>
<comment type="caution">
    <text evidence="9">The sequence shown here is derived from an EMBL/GenBank/DDBJ whole genome shotgun (WGS) entry which is preliminary data.</text>
</comment>
<dbReference type="InterPro" id="IPR002401">
    <property type="entry name" value="Cyt_P450_E_grp-I"/>
</dbReference>
<dbReference type="GO" id="GO:0016020">
    <property type="term" value="C:membrane"/>
    <property type="evidence" value="ECO:0007669"/>
    <property type="project" value="UniProtKB-SubCell"/>
</dbReference>
<dbReference type="GO" id="GO:0016125">
    <property type="term" value="P:sterol metabolic process"/>
    <property type="evidence" value="ECO:0007669"/>
    <property type="project" value="TreeGrafter"/>
</dbReference>
<dbReference type="GO" id="GO:0020037">
    <property type="term" value="F:heme binding"/>
    <property type="evidence" value="ECO:0007669"/>
    <property type="project" value="InterPro"/>
</dbReference>
<dbReference type="PANTHER" id="PTHR24286:SF90">
    <property type="entry name" value="CYTOCHROME P450"/>
    <property type="match status" value="1"/>
</dbReference>
<evidence type="ECO:0000256" key="8">
    <source>
        <dbReference type="SAM" id="Phobius"/>
    </source>
</evidence>
<evidence type="ECO:0000256" key="1">
    <source>
        <dbReference type="ARBA" id="ARBA00004167"/>
    </source>
</evidence>
<proteinExistence type="inferred from homology"/>
<dbReference type="EMBL" id="JBAMMX010000005">
    <property type="protein sequence ID" value="KAK6939230.1"/>
    <property type="molecule type" value="Genomic_DNA"/>
</dbReference>
<comment type="cofactor">
    <cofactor evidence="6">
        <name>heme</name>
        <dbReference type="ChEBI" id="CHEBI:30413"/>
    </cofactor>
</comment>
<keyword evidence="4 8" id="KW-1133">Transmembrane helix</keyword>
<keyword evidence="10" id="KW-1185">Reference proteome</keyword>
<evidence type="ECO:0000256" key="5">
    <source>
        <dbReference type="ARBA" id="ARBA00023004"/>
    </source>
</evidence>
<dbReference type="GO" id="GO:0010268">
    <property type="term" value="P:brassinosteroid homeostasis"/>
    <property type="evidence" value="ECO:0007669"/>
    <property type="project" value="TreeGrafter"/>
</dbReference>
<evidence type="ECO:0000256" key="3">
    <source>
        <dbReference type="ARBA" id="ARBA00022723"/>
    </source>
</evidence>
<dbReference type="Pfam" id="PF00067">
    <property type="entry name" value="p450"/>
    <property type="match status" value="2"/>
</dbReference>
<keyword evidence="3 6" id="KW-0479">Metal-binding</keyword>
<dbReference type="PRINTS" id="PR00463">
    <property type="entry name" value="EP450I"/>
</dbReference>
<dbReference type="InterPro" id="IPR036396">
    <property type="entry name" value="Cyt_P450_sf"/>
</dbReference>